<feature type="transmembrane region" description="Helical" evidence="1">
    <location>
        <begin position="17"/>
        <end position="33"/>
    </location>
</feature>
<dbReference type="RefSeq" id="WP_258424685.1">
    <property type="nucleotide sequence ID" value="NZ_JANSUY010000019.1"/>
</dbReference>
<dbReference type="Proteomes" id="UP001142175">
    <property type="component" value="Unassembled WGS sequence"/>
</dbReference>
<evidence type="ECO:0000313" key="2">
    <source>
        <dbReference type="EMBL" id="MCR9016839.1"/>
    </source>
</evidence>
<keyword evidence="1" id="KW-0812">Transmembrane</keyword>
<feature type="transmembrane region" description="Helical" evidence="1">
    <location>
        <begin position="45"/>
        <end position="62"/>
    </location>
</feature>
<keyword evidence="3" id="KW-1185">Reference proteome</keyword>
<reference evidence="2" key="1">
    <citation type="submission" date="2022-08" db="EMBL/GenBank/DDBJ databases">
        <authorList>
            <person name="Zhang D."/>
        </authorList>
    </citation>
    <scope>NUCLEOTIDE SEQUENCE</scope>
    <source>
        <strain evidence="2">XJ19-11</strain>
    </source>
</reference>
<accession>A0A9X2P5P6</accession>
<protein>
    <submittedName>
        <fullName evidence="2">Uncharacterized protein</fullName>
    </submittedName>
</protein>
<name>A0A9X2P5P6_9BACT</name>
<comment type="caution">
    <text evidence="2">The sequence shown here is derived from an EMBL/GenBank/DDBJ whole genome shotgun (WGS) entry which is preliminary data.</text>
</comment>
<feature type="transmembrane region" description="Helical" evidence="1">
    <location>
        <begin position="68"/>
        <end position="88"/>
    </location>
</feature>
<evidence type="ECO:0000313" key="3">
    <source>
        <dbReference type="Proteomes" id="UP001142175"/>
    </source>
</evidence>
<keyword evidence="1" id="KW-0472">Membrane</keyword>
<sequence>MPQPIFYFSKISSWDKVTIGLYIILSIFLWHYFGNAANNKIQRDILFGYSIGTQFFLYFFNYKSLRNLSVYFFWVGIGILHLFIYLELKDVEMLQNVRGHSATGLRNTIILLFLFQVLRFVSAKTQGQELVCPSKGSRTDFFDERRVTILDFILFVVYIATTFLLLFKD</sequence>
<dbReference type="AlphaFoldDB" id="A0A9X2P5P6"/>
<dbReference type="EMBL" id="JANSUY010000019">
    <property type="protein sequence ID" value="MCR9016839.1"/>
    <property type="molecule type" value="Genomic_DNA"/>
</dbReference>
<gene>
    <name evidence="2" type="ORF">NU887_17535</name>
</gene>
<proteinExistence type="predicted"/>
<organism evidence="2 3">
    <name type="scientific">Aquiflexum gelatinilyticum</name>
    <dbReference type="NCBI Taxonomy" id="2961943"/>
    <lineage>
        <taxon>Bacteria</taxon>
        <taxon>Pseudomonadati</taxon>
        <taxon>Bacteroidota</taxon>
        <taxon>Cytophagia</taxon>
        <taxon>Cytophagales</taxon>
        <taxon>Cyclobacteriaceae</taxon>
        <taxon>Aquiflexum</taxon>
    </lineage>
</organism>
<feature type="transmembrane region" description="Helical" evidence="1">
    <location>
        <begin position="147"/>
        <end position="167"/>
    </location>
</feature>
<evidence type="ECO:0000256" key="1">
    <source>
        <dbReference type="SAM" id="Phobius"/>
    </source>
</evidence>
<keyword evidence="1" id="KW-1133">Transmembrane helix</keyword>